<evidence type="ECO:0000313" key="2">
    <source>
        <dbReference type="EMBL" id="CYU88875.1"/>
    </source>
</evidence>
<dbReference type="InterPro" id="IPR002178">
    <property type="entry name" value="PTS_EIIA_type-2_dom"/>
</dbReference>
<dbReference type="InterPro" id="IPR051541">
    <property type="entry name" value="PTS_SugarTrans_NitroReg"/>
</dbReference>
<dbReference type="InterPro" id="IPR016152">
    <property type="entry name" value="PTrfase/Anion_transptr"/>
</dbReference>
<evidence type="ECO:0000259" key="1">
    <source>
        <dbReference type="PROSITE" id="PS51094"/>
    </source>
</evidence>
<reference evidence="2 3" key="1">
    <citation type="submission" date="2016-02" db="EMBL/GenBank/DDBJ databases">
        <authorList>
            <consortium name="Pathogen Informatics"/>
        </authorList>
    </citation>
    <scope>NUCLEOTIDE SEQUENCE [LARGE SCALE GENOMIC DNA]</scope>
    <source>
        <strain evidence="2 3">LSS54</strain>
    </source>
</reference>
<dbReference type="Pfam" id="PF00359">
    <property type="entry name" value="PTS_EIIA_2"/>
    <property type="match status" value="1"/>
</dbReference>
<dbReference type="AlphaFoldDB" id="A0A123T4K4"/>
<dbReference type="GO" id="GO:0030295">
    <property type="term" value="F:protein kinase activator activity"/>
    <property type="evidence" value="ECO:0007669"/>
    <property type="project" value="TreeGrafter"/>
</dbReference>
<dbReference type="Proteomes" id="UP000073494">
    <property type="component" value="Unassembled WGS sequence"/>
</dbReference>
<dbReference type="PANTHER" id="PTHR47738:SF1">
    <property type="entry name" value="NITROGEN REGULATORY PROTEIN"/>
    <property type="match status" value="1"/>
</dbReference>
<proteinExistence type="predicted"/>
<dbReference type="PANTHER" id="PTHR47738">
    <property type="entry name" value="PTS SYSTEM FRUCTOSE-LIKE EIIA COMPONENT-RELATED"/>
    <property type="match status" value="1"/>
</dbReference>
<organism evidence="2 3">
    <name type="scientific">Streptococcus suis</name>
    <dbReference type="NCBI Taxonomy" id="1307"/>
    <lineage>
        <taxon>Bacteria</taxon>
        <taxon>Bacillati</taxon>
        <taxon>Bacillota</taxon>
        <taxon>Bacilli</taxon>
        <taxon>Lactobacillales</taxon>
        <taxon>Streptococcaceae</taxon>
        <taxon>Streptococcus</taxon>
    </lineage>
</organism>
<dbReference type="Gene3D" id="3.40.930.10">
    <property type="entry name" value="Mannitol-specific EII, Chain A"/>
    <property type="match status" value="1"/>
</dbReference>
<accession>A0A123T4K4</accession>
<dbReference type="EMBL" id="FIHD01000014">
    <property type="protein sequence ID" value="CYU88875.1"/>
    <property type="molecule type" value="Genomic_DNA"/>
</dbReference>
<sequence>MRLLTLQQIFFQHFLEKEEVLSEIAILAEKLGIASGNIYDELKKREEEYSTAIGHGLAIPHAKTDLIHSPAILFFKLEQVIDWSGDEVCMIIAILTPRSEAGIHLSILSRLSRKLMHREFRERLEAAQTQQEVFDLFRLIEEEDNE</sequence>
<name>A0A123T4K4_STRSU</name>
<dbReference type="CDD" id="cd00211">
    <property type="entry name" value="PTS_IIA_fru"/>
    <property type="match status" value="1"/>
</dbReference>
<dbReference type="SUPFAM" id="SSF55804">
    <property type="entry name" value="Phoshotransferase/anion transport protein"/>
    <property type="match status" value="1"/>
</dbReference>
<dbReference type="PROSITE" id="PS00372">
    <property type="entry name" value="PTS_EIIA_TYPE_2_HIS"/>
    <property type="match status" value="1"/>
</dbReference>
<dbReference type="RefSeq" id="WP_044773739.1">
    <property type="nucleotide sequence ID" value="NZ_CEFG01000006.1"/>
</dbReference>
<gene>
    <name evidence="2" type="primary">manP</name>
    <name evidence="2" type="ORF">ERS132416_00967</name>
</gene>
<feature type="domain" description="PTS EIIA type-2" evidence="1">
    <location>
        <begin position="1"/>
        <end position="143"/>
    </location>
</feature>
<dbReference type="PROSITE" id="PS51094">
    <property type="entry name" value="PTS_EIIA_TYPE_2"/>
    <property type="match status" value="1"/>
</dbReference>
<protein>
    <submittedName>
        <fullName evidence="2">Putative PTS system, fructose-specific IIA component</fullName>
    </submittedName>
</protein>
<evidence type="ECO:0000313" key="3">
    <source>
        <dbReference type="Proteomes" id="UP000073494"/>
    </source>
</evidence>